<comment type="caution">
    <text evidence="2">The sequence shown here is derived from an EMBL/GenBank/DDBJ whole genome shotgun (WGS) entry which is preliminary data.</text>
</comment>
<sequence length="101" mass="11092">MYVVPKGLAAGIRAAAVIVHLLIATTVAMVQTAALDVMDVMDLEAVMVALILADVIAVVNQDFDAFDGFLKIVSSRNKTISPYTIFEKVFEVLYSQFYQFD</sequence>
<accession>A0A2G5TPT4</accession>
<proteinExistence type="predicted"/>
<evidence type="ECO:0000256" key="1">
    <source>
        <dbReference type="SAM" id="Phobius"/>
    </source>
</evidence>
<keyword evidence="1" id="KW-0812">Transmembrane</keyword>
<evidence type="ECO:0000313" key="2">
    <source>
        <dbReference type="EMBL" id="PIC29238.1"/>
    </source>
</evidence>
<keyword evidence="1" id="KW-0472">Membrane</keyword>
<reference evidence="3" key="1">
    <citation type="submission" date="2017-10" db="EMBL/GenBank/DDBJ databases">
        <title>Rapid genome shrinkage in a self-fertile nematode reveals novel sperm competition proteins.</title>
        <authorList>
            <person name="Yin D."/>
            <person name="Schwarz E.M."/>
            <person name="Thomas C.G."/>
            <person name="Felde R.L."/>
            <person name="Korf I.F."/>
            <person name="Cutter A.D."/>
            <person name="Schartner C.M."/>
            <person name="Ralston E.J."/>
            <person name="Meyer B.J."/>
            <person name="Haag E.S."/>
        </authorList>
    </citation>
    <scope>NUCLEOTIDE SEQUENCE [LARGE SCALE GENOMIC DNA]</scope>
    <source>
        <strain evidence="3">JU1422</strain>
    </source>
</reference>
<keyword evidence="3" id="KW-1185">Reference proteome</keyword>
<gene>
    <name evidence="2" type="primary">Cnig_chr_V.g20893</name>
    <name evidence="2" type="ORF">B9Z55_020893</name>
</gene>
<keyword evidence="1" id="KW-1133">Transmembrane helix</keyword>
<organism evidence="2 3">
    <name type="scientific">Caenorhabditis nigoni</name>
    <dbReference type="NCBI Taxonomy" id="1611254"/>
    <lineage>
        <taxon>Eukaryota</taxon>
        <taxon>Metazoa</taxon>
        <taxon>Ecdysozoa</taxon>
        <taxon>Nematoda</taxon>
        <taxon>Chromadorea</taxon>
        <taxon>Rhabditida</taxon>
        <taxon>Rhabditina</taxon>
        <taxon>Rhabditomorpha</taxon>
        <taxon>Rhabditoidea</taxon>
        <taxon>Rhabditidae</taxon>
        <taxon>Peloderinae</taxon>
        <taxon>Caenorhabditis</taxon>
    </lineage>
</organism>
<name>A0A2G5TPT4_9PELO</name>
<dbReference type="AlphaFoldDB" id="A0A2G5TPT4"/>
<evidence type="ECO:0000313" key="3">
    <source>
        <dbReference type="Proteomes" id="UP000230233"/>
    </source>
</evidence>
<dbReference type="Proteomes" id="UP000230233">
    <property type="component" value="Chromosome V"/>
</dbReference>
<protein>
    <submittedName>
        <fullName evidence="2">Uncharacterized protein</fullName>
    </submittedName>
</protein>
<feature type="transmembrane region" description="Helical" evidence="1">
    <location>
        <begin position="12"/>
        <end position="34"/>
    </location>
</feature>
<dbReference type="EMBL" id="PDUG01000005">
    <property type="protein sequence ID" value="PIC29238.1"/>
    <property type="molecule type" value="Genomic_DNA"/>
</dbReference>